<keyword evidence="3" id="KW-1185">Reference proteome</keyword>
<dbReference type="Proteomes" id="UP000605848">
    <property type="component" value="Unassembled WGS sequence"/>
</dbReference>
<dbReference type="InterPro" id="IPR036388">
    <property type="entry name" value="WH-like_DNA-bd_sf"/>
</dbReference>
<dbReference type="Gene3D" id="1.10.10.10">
    <property type="entry name" value="Winged helix-like DNA-binding domain superfamily/Winged helix DNA-binding domain"/>
    <property type="match status" value="1"/>
</dbReference>
<dbReference type="InterPro" id="IPR036390">
    <property type="entry name" value="WH_DNA-bd_sf"/>
</dbReference>
<evidence type="ECO:0000313" key="3">
    <source>
        <dbReference type="Proteomes" id="UP000605848"/>
    </source>
</evidence>
<dbReference type="RefSeq" id="WP_202058709.1">
    <property type="nucleotide sequence ID" value="NZ_JAEQMY010000011.1"/>
</dbReference>
<dbReference type="InterPro" id="IPR012318">
    <property type="entry name" value="HTH_CRP"/>
</dbReference>
<dbReference type="GO" id="GO:0003677">
    <property type="term" value="F:DNA binding"/>
    <property type="evidence" value="ECO:0007669"/>
    <property type="project" value="InterPro"/>
</dbReference>
<evidence type="ECO:0000259" key="1">
    <source>
        <dbReference type="PROSITE" id="PS51063"/>
    </source>
</evidence>
<gene>
    <name evidence="2" type="ORF">JKG68_09665</name>
</gene>
<dbReference type="PROSITE" id="PS51063">
    <property type="entry name" value="HTH_CRP_2"/>
    <property type="match status" value="1"/>
</dbReference>
<dbReference type="AlphaFoldDB" id="A0A937CWT6"/>
<organism evidence="2 3">
    <name type="scientific">Microvirga aerilata</name>
    <dbReference type="NCBI Taxonomy" id="670292"/>
    <lineage>
        <taxon>Bacteria</taxon>
        <taxon>Pseudomonadati</taxon>
        <taxon>Pseudomonadota</taxon>
        <taxon>Alphaproteobacteria</taxon>
        <taxon>Hyphomicrobiales</taxon>
        <taxon>Methylobacteriaceae</taxon>
        <taxon>Microvirga</taxon>
    </lineage>
</organism>
<dbReference type="SUPFAM" id="SSF46785">
    <property type="entry name" value="Winged helix' DNA-binding domain"/>
    <property type="match status" value="1"/>
</dbReference>
<dbReference type="GO" id="GO:0006355">
    <property type="term" value="P:regulation of DNA-templated transcription"/>
    <property type="evidence" value="ECO:0007669"/>
    <property type="project" value="InterPro"/>
</dbReference>
<evidence type="ECO:0000313" key="2">
    <source>
        <dbReference type="EMBL" id="MBL0404233.1"/>
    </source>
</evidence>
<dbReference type="EMBL" id="JAEQMY010000011">
    <property type="protein sequence ID" value="MBL0404233.1"/>
    <property type="molecule type" value="Genomic_DNA"/>
</dbReference>
<sequence length="140" mass="16036">MAQVPHSDLKEITKNYPYLTRVLWLSTLVDGAVHRAWLTTLGHMEARERLAHFLCELRDRLQPAGLMNEDSYELPITQEELGDAFGTSTVHINRVLQDLRADGLITSRGKTLIINDLKRLQEQAQYSPGYLHIGQKLERD</sequence>
<proteinExistence type="predicted"/>
<protein>
    <submittedName>
        <fullName evidence="2">Winged helix-turn-helix domain-containing protein</fullName>
    </submittedName>
</protein>
<accession>A0A937CWT6</accession>
<name>A0A937CWT6_9HYPH</name>
<dbReference type="SMART" id="SM00419">
    <property type="entry name" value="HTH_CRP"/>
    <property type="match status" value="1"/>
</dbReference>
<feature type="domain" description="HTH crp-type" evidence="1">
    <location>
        <begin position="44"/>
        <end position="118"/>
    </location>
</feature>
<comment type="caution">
    <text evidence="2">The sequence shown here is derived from an EMBL/GenBank/DDBJ whole genome shotgun (WGS) entry which is preliminary data.</text>
</comment>
<dbReference type="Pfam" id="PF13545">
    <property type="entry name" value="HTH_Crp_2"/>
    <property type="match status" value="1"/>
</dbReference>
<reference evidence="2" key="1">
    <citation type="submission" date="2021-01" db="EMBL/GenBank/DDBJ databases">
        <title>Microvirga sp.</title>
        <authorList>
            <person name="Kim M.K."/>
        </authorList>
    </citation>
    <scope>NUCLEOTIDE SEQUENCE</scope>
    <source>
        <strain evidence="2">5420S-16</strain>
    </source>
</reference>